<feature type="chain" id="PRO_5015182346" evidence="1">
    <location>
        <begin position="16"/>
        <end position="49"/>
    </location>
</feature>
<evidence type="ECO:0000313" key="2">
    <source>
        <dbReference type="EMBL" id="MBX09990.1"/>
    </source>
</evidence>
<dbReference type="EMBL" id="GGEC01029506">
    <property type="protein sequence ID" value="MBX09990.1"/>
    <property type="molecule type" value="Transcribed_RNA"/>
</dbReference>
<protein>
    <submittedName>
        <fullName evidence="2">Uncharacterized protein</fullName>
    </submittedName>
</protein>
<sequence length="49" mass="5620">MCFNCFASLFCYVFTTTPLLHKVRQCQCFAIRMKIVATKLVSISLSQNL</sequence>
<dbReference type="AlphaFoldDB" id="A0A2P2KW86"/>
<organism evidence="2">
    <name type="scientific">Rhizophora mucronata</name>
    <name type="common">Asiatic mangrove</name>
    <dbReference type="NCBI Taxonomy" id="61149"/>
    <lineage>
        <taxon>Eukaryota</taxon>
        <taxon>Viridiplantae</taxon>
        <taxon>Streptophyta</taxon>
        <taxon>Embryophyta</taxon>
        <taxon>Tracheophyta</taxon>
        <taxon>Spermatophyta</taxon>
        <taxon>Magnoliopsida</taxon>
        <taxon>eudicotyledons</taxon>
        <taxon>Gunneridae</taxon>
        <taxon>Pentapetalae</taxon>
        <taxon>rosids</taxon>
        <taxon>fabids</taxon>
        <taxon>Malpighiales</taxon>
        <taxon>Rhizophoraceae</taxon>
        <taxon>Rhizophora</taxon>
    </lineage>
</organism>
<accession>A0A2P2KW86</accession>
<reference evidence="2" key="1">
    <citation type="submission" date="2018-02" db="EMBL/GenBank/DDBJ databases">
        <title>Rhizophora mucronata_Transcriptome.</title>
        <authorList>
            <person name="Meera S.P."/>
            <person name="Sreeshan A."/>
            <person name="Augustine A."/>
        </authorList>
    </citation>
    <scope>NUCLEOTIDE SEQUENCE</scope>
    <source>
        <tissue evidence="2">Leaf</tissue>
    </source>
</reference>
<feature type="signal peptide" evidence="1">
    <location>
        <begin position="1"/>
        <end position="15"/>
    </location>
</feature>
<name>A0A2P2KW86_RHIMU</name>
<proteinExistence type="predicted"/>
<keyword evidence="1" id="KW-0732">Signal</keyword>
<evidence type="ECO:0000256" key="1">
    <source>
        <dbReference type="SAM" id="SignalP"/>
    </source>
</evidence>